<gene>
    <name evidence="2" type="ORF">CIK84_13235</name>
</gene>
<comment type="caution">
    <text evidence="2">The sequence shown here is derived from an EMBL/GenBank/DDBJ whole genome shotgun (WGS) entry which is preliminary data.</text>
</comment>
<protein>
    <recommendedName>
        <fullName evidence="1">DUF8083 domain-containing protein</fullName>
    </recommendedName>
</protein>
<dbReference type="Proteomes" id="UP000235739">
    <property type="component" value="Unassembled WGS sequence"/>
</dbReference>
<dbReference type="Pfam" id="PF26312">
    <property type="entry name" value="DUF8083"/>
    <property type="match status" value="1"/>
</dbReference>
<feature type="domain" description="DUF8083" evidence="1">
    <location>
        <begin position="16"/>
        <end position="280"/>
    </location>
</feature>
<dbReference type="EMBL" id="PNQX01000002">
    <property type="protein sequence ID" value="PMQ19624.1"/>
    <property type="molecule type" value="Genomic_DNA"/>
</dbReference>
<evidence type="ECO:0000313" key="2">
    <source>
        <dbReference type="EMBL" id="PMQ19624.1"/>
    </source>
</evidence>
<reference evidence="2 3" key="1">
    <citation type="journal article" date="2017" name="Elife">
        <title>Extensive horizontal gene transfer in cheese-associated bacteria.</title>
        <authorList>
            <person name="Bonham K.S."/>
            <person name="Wolfe B.E."/>
            <person name="Dutton R.J."/>
        </authorList>
    </citation>
    <scope>NUCLEOTIDE SEQUENCE [LARGE SCALE GENOMIC DNA]</scope>
    <source>
        <strain evidence="2 3">JB182</strain>
    </source>
</reference>
<dbReference type="OMA" id="WIRTATW"/>
<evidence type="ECO:0000259" key="1">
    <source>
        <dbReference type="Pfam" id="PF26312"/>
    </source>
</evidence>
<organism evidence="2 3">
    <name type="scientific">Glutamicibacter arilaitensis</name>
    <dbReference type="NCBI Taxonomy" id="256701"/>
    <lineage>
        <taxon>Bacteria</taxon>
        <taxon>Bacillati</taxon>
        <taxon>Actinomycetota</taxon>
        <taxon>Actinomycetes</taxon>
        <taxon>Micrococcales</taxon>
        <taxon>Micrococcaceae</taxon>
        <taxon>Glutamicibacter</taxon>
    </lineage>
</organism>
<name>A0A2N7S0F9_9MICC</name>
<sequence length="284" mass="32315">MTPKMTGPAAELTAATAHLRVYEPLDTFEDWAQSIILRTPQRTAEQWDAFENERLWSRTLRNVSDPYPHNEPEFFRSAKILDYQGTEHTRYCPGQLQARSLLAAEQAEEAMRAEVFDLLVPPVARQANSQRVDTDRLANDLTHLHTRTSSWGIPLGWFALFREDDEHDVVPNGEHLKTVRIYASYEQAIDRLAWAVQALATHAPQSQLFEELGNLGSWLEAFDSRSLIELDYGLLAEIVWPDDSASDLMHGIQALEDEDMTSAAAAYRRLSNRWIGPRQLGRAN</sequence>
<proteinExistence type="predicted"/>
<evidence type="ECO:0000313" key="3">
    <source>
        <dbReference type="Proteomes" id="UP000235739"/>
    </source>
</evidence>
<accession>A0A2N7S0F9</accession>
<dbReference type="AlphaFoldDB" id="A0A2N7S0F9"/>
<dbReference type="InterPro" id="IPR058396">
    <property type="entry name" value="DUF8083"/>
</dbReference>